<dbReference type="HOGENOM" id="CLU_069356_17_2_11"/>
<dbReference type="STRING" id="1127134.NOCYR_4076"/>
<organism evidence="5 6">
    <name type="scientific">Nocardia cyriacigeorgica (strain GUH-2)</name>
    <dbReference type="NCBI Taxonomy" id="1127134"/>
    <lineage>
        <taxon>Bacteria</taxon>
        <taxon>Bacillati</taxon>
        <taxon>Actinomycetota</taxon>
        <taxon>Actinomycetes</taxon>
        <taxon>Mycobacteriales</taxon>
        <taxon>Nocardiaceae</taxon>
        <taxon>Nocardia</taxon>
    </lineage>
</organism>
<dbReference type="SUPFAM" id="SSF46689">
    <property type="entry name" value="Homeodomain-like"/>
    <property type="match status" value="1"/>
</dbReference>
<dbReference type="GO" id="GO:0000976">
    <property type="term" value="F:transcription cis-regulatory region binding"/>
    <property type="evidence" value="ECO:0007669"/>
    <property type="project" value="TreeGrafter"/>
</dbReference>
<name>H6R886_NOCCG</name>
<keyword evidence="1 2" id="KW-0238">DNA-binding</keyword>
<dbReference type="GO" id="GO:0003700">
    <property type="term" value="F:DNA-binding transcription factor activity"/>
    <property type="evidence" value="ECO:0007669"/>
    <property type="project" value="TreeGrafter"/>
</dbReference>
<dbReference type="eggNOG" id="COG1309">
    <property type="taxonomic scope" value="Bacteria"/>
</dbReference>
<dbReference type="InterPro" id="IPR050109">
    <property type="entry name" value="HTH-type_TetR-like_transc_reg"/>
</dbReference>
<protein>
    <submittedName>
        <fullName evidence="5">Putative transcriptional regulator</fullName>
    </submittedName>
</protein>
<dbReference type="PANTHER" id="PTHR30055:SF209">
    <property type="entry name" value="POSSIBLE TRANSCRIPTIONAL REGULATORY PROTEIN (PROBABLY TETR-FAMILY)"/>
    <property type="match status" value="1"/>
</dbReference>
<evidence type="ECO:0000256" key="3">
    <source>
        <dbReference type="SAM" id="MobiDB-lite"/>
    </source>
</evidence>
<dbReference type="KEGG" id="ncy:NOCYR_4076"/>
<sequence>MSYNTSVPEPLTPGTPLPADRPGVPARAGEARPLLSIGAPLPGTAEPTERADAARNRQLLLDAAQQLVREHGVDGLTMDAVAKRAGVGKGTVFRRFGNRTGLMLALLDHSERKFQEAFMFGPPPLGPGASAVERLVEFGRARLLDIEVEGELHRAAEMGPPGARYSGLPYNLLKTHVAMLLREAATPGDIPLLADSLLAALSAALVLHQIRAQGYTRDQIGDHWEGLVRRVAGPVPPVE</sequence>
<feature type="domain" description="HTH tetR-type" evidence="4">
    <location>
        <begin position="54"/>
        <end position="114"/>
    </location>
</feature>
<dbReference type="PANTHER" id="PTHR30055">
    <property type="entry name" value="HTH-TYPE TRANSCRIPTIONAL REGULATOR RUTR"/>
    <property type="match status" value="1"/>
</dbReference>
<dbReference type="AlphaFoldDB" id="H6R886"/>
<evidence type="ECO:0000313" key="5">
    <source>
        <dbReference type="EMBL" id="CCF64836.1"/>
    </source>
</evidence>
<feature type="DNA-binding region" description="H-T-H motif" evidence="2">
    <location>
        <begin position="77"/>
        <end position="96"/>
    </location>
</feature>
<dbReference type="InterPro" id="IPR001647">
    <property type="entry name" value="HTH_TetR"/>
</dbReference>
<dbReference type="EMBL" id="FO082843">
    <property type="protein sequence ID" value="CCF64836.1"/>
    <property type="molecule type" value="Genomic_DNA"/>
</dbReference>
<dbReference type="InterPro" id="IPR009057">
    <property type="entry name" value="Homeodomain-like_sf"/>
</dbReference>
<keyword evidence="6" id="KW-1185">Reference proteome</keyword>
<evidence type="ECO:0000259" key="4">
    <source>
        <dbReference type="PROSITE" id="PS50977"/>
    </source>
</evidence>
<accession>H6R886</accession>
<dbReference type="Gene3D" id="1.10.357.10">
    <property type="entry name" value="Tetracycline Repressor, domain 2"/>
    <property type="match status" value="1"/>
</dbReference>
<evidence type="ECO:0000256" key="1">
    <source>
        <dbReference type="ARBA" id="ARBA00023125"/>
    </source>
</evidence>
<evidence type="ECO:0000313" key="6">
    <source>
        <dbReference type="Proteomes" id="UP000008190"/>
    </source>
</evidence>
<evidence type="ECO:0000256" key="2">
    <source>
        <dbReference type="PROSITE-ProRule" id="PRU00335"/>
    </source>
</evidence>
<proteinExistence type="predicted"/>
<gene>
    <name evidence="5" type="ordered locus">NOCYR_4076</name>
</gene>
<reference evidence="5 6" key="1">
    <citation type="journal article" date="2012" name="J. Bacteriol.">
        <title>Genome sequence of the human- and animal-pathogenic strain Nocardia cyriacigeorgica GUH-2.</title>
        <authorList>
            <person name="Zoropogui A."/>
            <person name="Pujic P."/>
            <person name="Normand P."/>
            <person name="Barbe V."/>
            <person name="Beaman B."/>
            <person name="Beaman L."/>
            <person name="Boiron P."/>
            <person name="Colinon C."/>
            <person name="Deredjian A."/>
            <person name="Graindorge A."/>
            <person name="Mangenot S."/>
            <person name="Nazaret S."/>
            <person name="Neto M."/>
            <person name="Petit S."/>
            <person name="Roche D."/>
            <person name="Vallenet D."/>
            <person name="Rodriguez-Nava V."/>
            <person name="Richard Y."/>
            <person name="Cournoyer B."/>
            <person name="Blaha D."/>
        </authorList>
    </citation>
    <scope>NUCLEOTIDE SEQUENCE [LARGE SCALE GENOMIC DNA]</scope>
    <source>
        <strain evidence="5 6">GUH-2</strain>
    </source>
</reference>
<dbReference type="Proteomes" id="UP000008190">
    <property type="component" value="Chromosome"/>
</dbReference>
<dbReference type="PRINTS" id="PR00455">
    <property type="entry name" value="HTHTETR"/>
</dbReference>
<dbReference type="Pfam" id="PF00440">
    <property type="entry name" value="TetR_N"/>
    <property type="match status" value="1"/>
</dbReference>
<feature type="region of interest" description="Disordered" evidence="3">
    <location>
        <begin position="1"/>
        <end position="27"/>
    </location>
</feature>
<dbReference type="PROSITE" id="PS50977">
    <property type="entry name" value="HTH_TETR_2"/>
    <property type="match status" value="1"/>
</dbReference>